<feature type="transmembrane region" description="Helical" evidence="2">
    <location>
        <begin position="20"/>
        <end position="41"/>
    </location>
</feature>
<evidence type="ECO:0000256" key="1">
    <source>
        <dbReference type="ARBA" id="ARBA00010792"/>
    </source>
</evidence>
<dbReference type="GO" id="GO:0005886">
    <property type="term" value="C:plasma membrane"/>
    <property type="evidence" value="ECO:0007669"/>
    <property type="project" value="TreeGrafter"/>
</dbReference>
<dbReference type="Pfam" id="PF09335">
    <property type="entry name" value="VTT_dom"/>
    <property type="match status" value="1"/>
</dbReference>
<comment type="caution">
    <text evidence="4">The sequence shown here is derived from an EMBL/GenBank/DDBJ whole genome shotgun (WGS) entry which is preliminary data.</text>
</comment>
<sequence>MCYTYCEVSRISGGELVGFIHHYGYIGLTAILILGIVGLPLPDETILTAVGYFVYKGSLLYFPSLFFGILGGLLGITLSYALGVFIGRPLVVRYGRYIHITEKLLIRVEQYFEKYGAVTLFGGFFIPGVRHVTAIVAGLSGIPYGKFAFPSYLGVCVWVTVFITLGRFAGPQIAGITGRLTMTEAAWILAVMALSGFLGLILVKTMVNRQKS</sequence>
<keyword evidence="5" id="KW-1185">Reference proteome</keyword>
<dbReference type="AlphaFoldDB" id="A0A9X2AE50"/>
<organism evidence="4 5">
    <name type="scientific">Sulfoacidibacillus ferrooxidans</name>
    <dbReference type="NCBI Taxonomy" id="2005001"/>
    <lineage>
        <taxon>Bacteria</taxon>
        <taxon>Bacillati</taxon>
        <taxon>Bacillota</taxon>
        <taxon>Bacilli</taxon>
        <taxon>Bacillales</taxon>
        <taxon>Alicyclobacillaceae</taxon>
        <taxon>Sulfoacidibacillus</taxon>
    </lineage>
</organism>
<name>A0A9X2AE50_9BACL</name>
<evidence type="ECO:0000313" key="5">
    <source>
        <dbReference type="Proteomes" id="UP001139263"/>
    </source>
</evidence>
<feature type="transmembrane region" description="Helical" evidence="2">
    <location>
        <begin position="61"/>
        <end position="86"/>
    </location>
</feature>
<dbReference type="EMBL" id="JALBUF010000002">
    <property type="protein sequence ID" value="MCI0182967.1"/>
    <property type="molecule type" value="Genomic_DNA"/>
</dbReference>
<reference evidence="4" key="1">
    <citation type="submission" date="2022-03" db="EMBL/GenBank/DDBJ databases">
        <title>Draft Genome Sequence of Firmicute Strain S0AB, a Heterotrophic Iron/Sulfur-Oxidizing Extreme Acidophile.</title>
        <authorList>
            <person name="Vergara E."/>
            <person name="Pakostova E."/>
            <person name="Johnson D.B."/>
            <person name="Holmes D.S."/>
        </authorList>
    </citation>
    <scope>NUCLEOTIDE SEQUENCE</scope>
    <source>
        <strain evidence="4">S0AB</strain>
    </source>
</reference>
<keyword evidence="2" id="KW-0472">Membrane</keyword>
<gene>
    <name evidence="4" type="ORF">MM817_01236</name>
</gene>
<protein>
    <recommendedName>
        <fullName evidence="3">VTT domain-containing protein</fullName>
    </recommendedName>
</protein>
<feature type="transmembrane region" description="Helical" evidence="2">
    <location>
        <begin position="147"/>
        <end position="165"/>
    </location>
</feature>
<evidence type="ECO:0000313" key="4">
    <source>
        <dbReference type="EMBL" id="MCI0182967.1"/>
    </source>
</evidence>
<feature type="transmembrane region" description="Helical" evidence="2">
    <location>
        <begin position="185"/>
        <end position="203"/>
    </location>
</feature>
<dbReference type="PANTHER" id="PTHR42709:SF9">
    <property type="entry name" value="ALKALINE PHOSPHATASE LIKE PROTEIN"/>
    <property type="match status" value="1"/>
</dbReference>
<keyword evidence="2" id="KW-1133">Transmembrane helix</keyword>
<proteinExistence type="inferred from homology"/>
<comment type="similarity">
    <text evidence="1">Belongs to the DedA family.</text>
</comment>
<accession>A0A9X2AE50</accession>
<feature type="domain" description="VTT" evidence="3">
    <location>
        <begin position="41"/>
        <end position="167"/>
    </location>
</feature>
<dbReference type="Proteomes" id="UP001139263">
    <property type="component" value="Unassembled WGS sequence"/>
</dbReference>
<dbReference type="PANTHER" id="PTHR42709">
    <property type="entry name" value="ALKALINE PHOSPHATASE LIKE PROTEIN"/>
    <property type="match status" value="1"/>
</dbReference>
<dbReference type="InterPro" id="IPR051311">
    <property type="entry name" value="DedA_domain"/>
</dbReference>
<keyword evidence="2" id="KW-0812">Transmembrane</keyword>
<evidence type="ECO:0000256" key="2">
    <source>
        <dbReference type="SAM" id="Phobius"/>
    </source>
</evidence>
<evidence type="ECO:0000259" key="3">
    <source>
        <dbReference type="Pfam" id="PF09335"/>
    </source>
</evidence>
<dbReference type="InterPro" id="IPR032816">
    <property type="entry name" value="VTT_dom"/>
</dbReference>